<accession>A0ABV8JLY0</accession>
<comment type="caution">
    <text evidence="1">The sequence shown here is derived from an EMBL/GenBank/DDBJ whole genome shotgun (WGS) entry which is preliminary data.</text>
</comment>
<organism evidence="1 2">
    <name type="scientific">Salinithrix halophila</name>
    <dbReference type="NCBI Taxonomy" id="1485204"/>
    <lineage>
        <taxon>Bacteria</taxon>
        <taxon>Bacillati</taxon>
        <taxon>Bacillota</taxon>
        <taxon>Bacilli</taxon>
        <taxon>Bacillales</taxon>
        <taxon>Thermoactinomycetaceae</taxon>
        <taxon>Salinithrix</taxon>
    </lineage>
</organism>
<gene>
    <name evidence="1" type="ORF">ACFOUO_13135</name>
</gene>
<dbReference type="RefSeq" id="WP_380705583.1">
    <property type="nucleotide sequence ID" value="NZ_JBHSAP010000018.1"/>
</dbReference>
<reference evidence="2" key="1">
    <citation type="journal article" date="2019" name="Int. J. Syst. Evol. Microbiol.">
        <title>The Global Catalogue of Microorganisms (GCM) 10K type strain sequencing project: providing services to taxonomists for standard genome sequencing and annotation.</title>
        <authorList>
            <consortium name="The Broad Institute Genomics Platform"/>
            <consortium name="The Broad Institute Genome Sequencing Center for Infectious Disease"/>
            <person name="Wu L."/>
            <person name="Ma J."/>
        </authorList>
    </citation>
    <scope>NUCLEOTIDE SEQUENCE [LARGE SCALE GENOMIC DNA]</scope>
    <source>
        <strain evidence="2">IBRC-M 10813</strain>
    </source>
</reference>
<sequence>MEKLGTVQAFSVVTALVMLALGPVQPVKAEGMEAENSEPSIVEIEDTFNEGEQGWTGAFADFPHAVSALELYDVRFSLETLPEEINPTKQALSLNGMNRSDDLFMYVKKPVQVKPNTQYKINFDFDIATNAPPRRMGIGGAPGESVFVKAGAVPYEPEPVVRDDYYRLNADKGNQAKEGPDAINVGNLAKVASKDNSYQLKNLHNQSKPFYARSDSQGNLWLFIGTDSGFEGLTKIYISRIQATLIEQ</sequence>
<evidence type="ECO:0000313" key="2">
    <source>
        <dbReference type="Proteomes" id="UP001595843"/>
    </source>
</evidence>
<evidence type="ECO:0000313" key="1">
    <source>
        <dbReference type="EMBL" id="MFC4077742.1"/>
    </source>
</evidence>
<dbReference type="Proteomes" id="UP001595843">
    <property type="component" value="Unassembled WGS sequence"/>
</dbReference>
<proteinExistence type="predicted"/>
<protein>
    <submittedName>
        <fullName evidence="1">Uncharacterized protein</fullName>
    </submittedName>
</protein>
<name>A0ABV8JLY0_9BACL</name>
<dbReference type="EMBL" id="JBHSAP010000018">
    <property type="protein sequence ID" value="MFC4077742.1"/>
    <property type="molecule type" value="Genomic_DNA"/>
</dbReference>
<keyword evidence="2" id="KW-1185">Reference proteome</keyword>